<evidence type="ECO:0000313" key="1">
    <source>
        <dbReference type="EMBL" id="PWJ77902.1"/>
    </source>
</evidence>
<name>A0AB73T7R4_9FIRM</name>
<dbReference type="SUPFAM" id="SSF47598">
    <property type="entry name" value="Ribbon-helix-helix"/>
    <property type="match status" value="1"/>
</dbReference>
<sequence length="54" mass="6399">MKPLKKKLSITIDEDIVIEIRELAEKDDRSVSQYINLVLRGYLNRRNNAIQKKK</sequence>
<accession>A0AB73T7R4</accession>
<reference evidence="1 2" key="1">
    <citation type="submission" date="2018-05" db="EMBL/GenBank/DDBJ databases">
        <authorList>
            <person name="Goeker M."/>
            <person name="Huntemann M."/>
            <person name="Clum A."/>
            <person name="Pillay M."/>
            <person name="Palaniappan K."/>
            <person name="Varghese N."/>
            <person name="Mikhailova N."/>
            <person name="Stamatis D."/>
            <person name="Reddy T."/>
            <person name="Daum C."/>
            <person name="Shapiro N."/>
            <person name="Ivanova N."/>
            <person name="Kyrpides N."/>
            <person name="Woyke T."/>
        </authorList>
    </citation>
    <scope>NUCLEOTIDE SEQUENCE [LARGE SCALE GENOMIC DNA]</scope>
    <source>
        <strain evidence="1 2">DSM 26524</strain>
    </source>
</reference>
<dbReference type="Gene3D" id="1.10.1220.10">
    <property type="entry name" value="Met repressor-like"/>
    <property type="match status" value="1"/>
</dbReference>
<dbReference type="InterPro" id="IPR013321">
    <property type="entry name" value="Arc_rbn_hlx_hlx"/>
</dbReference>
<comment type="caution">
    <text evidence="1">The sequence shown here is derived from an EMBL/GenBank/DDBJ whole genome shotgun (WGS) entry which is preliminary data.</text>
</comment>
<evidence type="ECO:0000313" key="2">
    <source>
        <dbReference type="Proteomes" id="UP000245412"/>
    </source>
</evidence>
<protein>
    <submittedName>
        <fullName evidence="1">Ribbon-helix-helix CopG family protein</fullName>
    </submittedName>
</protein>
<dbReference type="InterPro" id="IPR010985">
    <property type="entry name" value="Ribbon_hlx_hlx"/>
</dbReference>
<gene>
    <name evidence="1" type="ORF">C7383_10235</name>
</gene>
<proteinExistence type="predicted"/>
<organism evidence="1 2">
    <name type="scientific">Murimonas intestini</name>
    <dbReference type="NCBI Taxonomy" id="1337051"/>
    <lineage>
        <taxon>Bacteria</taxon>
        <taxon>Bacillati</taxon>
        <taxon>Bacillota</taxon>
        <taxon>Clostridia</taxon>
        <taxon>Lachnospirales</taxon>
        <taxon>Lachnospiraceae</taxon>
        <taxon>Murimonas</taxon>
    </lineage>
</organism>
<dbReference type="AlphaFoldDB" id="A0AB73T7R4"/>
<dbReference type="EMBL" id="QGGY01000002">
    <property type="protein sequence ID" value="PWJ77902.1"/>
    <property type="molecule type" value="Genomic_DNA"/>
</dbReference>
<dbReference type="Proteomes" id="UP000245412">
    <property type="component" value="Unassembled WGS sequence"/>
</dbReference>
<keyword evidence="2" id="KW-1185">Reference proteome</keyword>
<dbReference type="RefSeq" id="WP_109624858.1">
    <property type="nucleotide sequence ID" value="NZ_CABJAT010000002.1"/>
</dbReference>
<dbReference type="GO" id="GO:0006355">
    <property type="term" value="P:regulation of DNA-templated transcription"/>
    <property type="evidence" value="ECO:0007669"/>
    <property type="project" value="InterPro"/>
</dbReference>